<dbReference type="AlphaFoldDB" id="A0A6A4SK24"/>
<evidence type="ECO:0000313" key="1">
    <source>
        <dbReference type="EMBL" id="KAF0032210.1"/>
    </source>
</evidence>
<protein>
    <submittedName>
        <fullName evidence="1">Uncharacterized protein</fullName>
    </submittedName>
</protein>
<accession>A0A6A4SK24</accession>
<evidence type="ECO:0000313" key="2">
    <source>
        <dbReference type="Proteomes" id="UP000438429"/>
    </source>
</evidence>
<dbReference type="Proteomes" id="UP000438429">
    <property type="component" value="Unassembled WGS sequence"/>
</dbReference>
<comment type="caution">
    <text evidence="1">The sequence shown here is derived from an EMBL/GenBank/DDBJ whole genome shotgun (WGS) entry which is preliminary data.</text>
</comment>
<proteinExistence type="predicted"/>
<name>A0A6A4SK24_SCOMX</name>
<gene>
    <name evidence="1" type="ORF">F2P81_014500</name>
</gene>
<reference evidence="1 2" key="1">
    <citation type="submission" date="2019-06" db="EMBL/GenBank/DDBJ databases">
        <title>Draft genomes of female and male turbot (Scophthalmus maximus).</title>
        <authorList>
            <person name="Xu H."/>
            <person name="Xu X.-W."/>
            <person name="Shao C."/>
            <person name="Chen S."/>
        </authorList>
    </citation>
    <scope>NUCLEOTIDE SEQUENCE [LARGE SCALE GENOMIC DNA]</scope>
    <source>
        <strain evidence="1">Ysfricsl-2016a</strain>
        <tissue evidence="1">Blood</tissue>
    </source>
</reference>
<dbReference type="EMBL" id="VEVO01000013">
    <property type="protein sequence ID" value="KAF0032210.1"/>
    <property type="molecule type" value="Genomic_DNA"/>
</dbReference>
<sequence>MGNVNCLTNKTDELAALVRTDRTFRECSLLCLSETWLTQNTQDANVDLPGFTTVRVDRDCGRSGKSKGGGLPLFINNRWCNQGHVTVKEIVCNRDIKLLAATTGTVRLRGVPNCESRTKQFGGIVAVVSFPALHLTNYTVVHEVGIRYFLPLLMK</sequence>
<organism evidence="1 2">
    <name type="scientific">Scophthalmus maximus</name>
    <name type="common">Turbot</name>
    <name type="synonym">Psetta maxima</name>
    <dbReference type="NCBI Taxonomy" id="52904"/>
    <lineage>
        <taxon>Eukaryota</taxon>
        <taxon>Metazoa</taxon>
        <taxon>Chordata</taxon>
        <taxon>Craniata</taxon>
        <taxon>Vertebrata</taxon>
        <taxon>Euteleostomi</taxon>
        <taxon>Actinopterygii</taxon>
        <taxon>Neopterygii</taxon>
        <taxon>Teleostei</taxon>
        <taxon>Neoteleostei</taxon>
        <taxon>Acanthomorphata</taxon>
        <taxon>Carangaria</taxon>
        <taxon>Pleuronectiformes</taxon>
        <taxon>Pleuronectoidei</taxon>
        <taxon>Scophthalmidae</taxon>
        <taxon>Scophthalmus</taxon>
    </lineage>
</organism>